<sequence>MTRQDALWNLQHELDEHDKRKDLTAEFFQIRADLCKKIDTLKKSMAEDDLLD</sequence>
<accession>A0A076YPT5</accession>
<dbReference type="Proteomes" id="UP000204140">
    <property type="component" value="Segment"/>
</dbReference>
<protein>
    <submittedName>
        <fullName evidence="1">Uncharacterized protein</fullName>
    </submittedName>
</protein>
<reference evidence="1 2" key="1">
    <citation type="submission" date="2014-07" db="EMBL/GenBank/DDBJ databases">
        <title>Isolation and characterization of Rhizobium leguminosarum phages from western Canadian soils and complete genome sequences of rhizobiophages vB_RleS_L338C and vB_RleM_P10VF.</title>
        <authorList>
            <person name="Restrepo-Cordoba M."/>
            <person name="Halmillawewa A.P."/>
            <person name="Perry B."/>
            <person name="Hynes M.F."/>
            <person name="Yost C.K."/>
        </authorList>
    </citation>
    <scope>NUCLEOTIDE SEQUENCE [LARGE SCALE GENOMIC DNA]</scope>
</reference>
<dbReference type="KEGG" id="vg:22109552"/>
<organism evidence="1 2">
    <name type="scientific">Rhizobium phage vB_RleM_P10VF</name>
    <dbReference type="NCBI Taxonomy" id="1527770"/>
    <lineage>
        <taxon>Viruses</taxon>
        <taxon>Duplodnaviria</taxon>
        <taxon>Heunggongvirae</taxon>
        <taxon>Uroviricota</taxon>
        <taxon>Caudoviricetes</taxon>
        <taxon>Pootjesviridae</taxon>
        <taxon>Innesvirus</taxon>
        <taxon>Innesvirus P10VF</taxon>
    </lineage>
</organism>
<dbReference type="EMBL" id="KM199770">
    <property type="protein sequence ID" value="AIK68216.1"/>
    <property type="molecule type" value="Genomic_DNA"/>
</dbReference>
<dbReference type="RefSeq" id="YP_009099742.1">
    <property type="nucleotide sequence ID" value="NC_025429.1"/>
</dbReference>
<keyword evidence="2" id="KW-1185">Reference proteome</keyword>
<name>A0A076YPT5_9CAUD</name>
<dbReference type="GeneID" id="22109552"/>
<proteinExistence type="predicted"/>
<evidence type="ECO:0000313" key="1">
    <source>
        <dbReference type="EMBL" id="AIK68216.1"/>
    </source>
</evidence>
<evidence type="ECO:0000313" key="2">
    <source>
        <dbReference type="Proteomes" id="UP000204140"/>
    </source>
</evidence>
<gene>
    <name evidence="1" type="ORF">P10VF_003</name>
</gene>